<keyword evidence="8" id="KW-1185">Reference proteome</keyword>
<dbReference type="InterPro" id="IPR029058">
    <property type="entry name" value="AB_hydrolase_fold"/>
</dbReference>
<evidence type="ECO:0000256" key="3">
    <source>
        <dbReference type="ARBA" id="ARBA00022823"/>
    </source>
</evidence>
<gene>
    <name evidence="7" type="ORF">DFR52_10861</name>
</gene>
<dbReference type="InterPro" id="IPR011053">
    <property type="entry name" value="Single_hybrid_motif"/>
</dbReference>
<comment type="caution">
    <text evidence="7">The sequence shown here is derived from an EMBL/GenBank/DDBJ whole genome shotgun (WGS) entry which is preliminary data.</text>
</comment>
<dbReference type="AlphaFoldDB" id="A0A317PCS3"/>
<dbReference type="PANTHER" id="PTHR23151:SF90">
    <property type="entry name" value="DIHYDROLIPOYLLYSINE-RESIDUE ACETYLTRANSFERASE COMPONENT OF PYRUVATE DEHYDROGENASE COMPLEX, MITOCHONDRIAL-RELATED"/>
    <property type="match status" value="1"/>
</dbReference>
<dbReference type="Pfam" id="PF02817">
    <property type="entry name" value="E3_binding"/>
    <property type="match status" value="1"/>
</dbReference>
<evidence type="ECO:0000256" key="1">
    <source>
        <dbReference type="ARBA" id="ARBA00001938"/>
    </source>
</evidence>
<evidence type="ECO:0000313" key="7">
    <source>
        <dbReference type="EMBL" id="PWV95797.1"/>
    </source>
</evidence>
<organism evidence="7 8">
    <name type="scientific">Hoeflea marina</name>
    <dbReference type="NCBI Taxonomy" id="274592"/>
    <lineage>
        <taxon>Bacteria</taxon>
        <taxon>Pseudomonadati</taxon>
        <taxon>Pseudomonadota</taxon>
        <taxon>Alphaproteobacteria</taxon>
        <taxon>Hyphomicrobiales</taxon>
        <taxon>Rhizobiaceae</taxon>
        <taxon>Hoeflea</taxon>
    </lineage>
</organism>
<evidence type="ECO:0000259" key="6">
    <source>
        <dbReference type="PROSITE" id="PS51826"/>
    </source>
</evidence>
<dbReference type="EMBL" id="QGTR01000008">
    <property type="protein sequence ID" value="PWV95797.1"/>
    <property type="molecule type" value="Genomic_DNA"/>
</dbReference>
<dbReference type="Gene3D" id="3.40.50.1820">
    <property type="entry name" value="alpha/beta hydrolase"/>
    <property type="match status" value="1"/>
</dbReference>
<dbReference type="Gene3D" id="4.10.320.10">
    <property type="entry name" value="E3-binding domain"/>
    <property type="match status" value="1"/>
</dbReference>
<dbReference type="PROSITE" id="PS50968">
    <property type="entry name" value="BIOTINYL_LIPOYL"/>
    <property type="match status" value="1"/>
</dbReference>
<dbReference type="GO" id="GO:0006086">
    <property type="term" value="P:pyruvate decarboxylation to acetyl-CoA"/>
    <property type="evidence" value="ECO:0007669"/>
    <property type="project" value="InterPro"/>
</dbReference>
<evidence type="ECO:0000259" key="5">
    <source>
        <dbReference type="PROSITE" id="PS50968"/>
    </source>
</evidence>
<dbReference type="Pfam" id="PF00364">
    <property type="entry name" value="Biotin_lipoyl"/>
    <property type="match status" value="1"/>
</dbReference>
<dbReference type="CDD" id="cd06849">
    <property type="entry name" value="lipoyl_domain"/>
    <property type="match status" value="1"/>
</dbReference>
<dbReference type="InterPro" id="IPR000073">
    <property type="entry name" value="AB_hydrolase_1"/>
</dbReference>
<dbReference type="GO" id="GO:0016746">
    <property type="term" value="F:acyltransferase activity"/>
    <property type="evidence" value="ECO:0007669"/>
    <property type="project" value="InterPro"/>
</dbReference>
<dbReference type="PANTHER" id="PTHR23151">
    <property type="entry name" value="DIHYDROLIPOAMIDE ACETYL/SUCCINYL-TRANSFERASE-RELATED"/>
    <property type="match status" value="1"/>
</dbReference>
<dbReference type="InterPro" id="IPR036625">
    <property type="entry name" value="E3-bd_dom_sf"/>
</dbReference>
<dbReference type="Gene3D" id="2.40.50.100">
    <property type="match status" value="1"/>
</dbReference>
<dbReference type="PROSITE" id="PS00189">
    <property type="entry name" value="LIPOYL"/>
    <property type="match status" value="1"/>
</dbReference>
<reference evidence="7 8" key="1">
    <citation type="submission" date="2018-05" db="EMBL/GenBank/DDBJ databases">
        <title>Genomic Encyclopedia of Type Strains, Phase IV (KMG-IV): sequencing the most valuable type-strain genomes for metagenomic binning, comparative biology and taxonomic classification.</title>
        <authorList>
            <person name="Goeker M."/>
        </authorList>
    </citation>
    <scope>NUCLEOTIDE SEQUENCE [LARGE SCALE GENOMIC DNA]</scope>
    <source>
        <strain evidence="7 8">DSM 16791</strain>
    </source>
</reference>
<feature type="domain" description="Peripheral subunit-binding (PSBD)" evidence="6">
    <location>
        <begin position="123"/>
        <end position="160"/>
    </location>
</feature>
<proteinExistence type="inferred from homology"/>
<dbReference type="PRINTS" id="PR00111">
    <property type="entry name" value="ABHYDROLASE"/>
</dbReference>
<feature type="domain" description="Lipoyl-binding" evidence="5">
    <location>
        <begin position="2"/>
        <end position="76"/>
    </location>
</feature>
<dbReference type="RefSeq" id="WP_110034398.1">
    <property type="nucleotide sequence ID" value="NZ_QGTR01000008.1"/>
</dbReference>
<dbReference type="Pfam" id="PF12697">
    <property type="entry name" value="Abhydrolase_6"/>
    <property type="match status" value="1"/>
</dbReference>
<evidence type="ECO:0000256" key="2">
    <source>
        <dbReference type="ARBA" id="ARBA00007317"/>
    </source>
</evidence>
<feature type="compositionally biased region" description="Low complexity" evidence="4">
    <location>
        <begin position="86"/>
        <end position="107"/>
    </location>
</feature>
<dbReference type="SUPFAM" id="SSF53474">
    <property type="entry name" value="alpha/beta-Hydrolases"/>
    <property type="match status" value="1"/>
</dbReference>
<comment type="similarity">
    <text evidence="2">Belongs to the 2-oxoacid dehydrogenase family.</text>
</comment>
<protein>
    <submittedName>
        <fullName evidence="7">Pyruvate dehydrogenase E2 component (Dihydrolipoamide acetyltransferase)</fullName>
    </submittedName>
</protein>
<dbReference type="GO" id="GO:0045254">
    <property type="term" value="C:pyruvate dehydrogenase complex"/>
    <property type="evidence" value="ECO:0007669"/>
    <property type="project" value="InterPro"/>
</dbReference>
<dbReference type="NCBIfam" id="NF011457">
    <property type="entry name" value="PRK14875.1"/>
    <property type="match status" value="1"/>
</dbReference>
<dbReference type="InterPro" id="IPR045257">
    <property type="entry name" value="E2/Pdx1"/>
</dbReference>
<feature type="region of interest" description="Disordered" evidence="4">
    <location>
        <begin position="86"/>
        <end position="124"/>
    </location>
</feature>
<dbReference type="SUPFAM" id="SSF47005">
    <property type="entry name" value="Peripheral subunit-binding domain of 2-oxo acid dehydrogenase complex"/>
    <property type="match status" value="1"/>
</dbReference>
<dbReference type="PROSITE" id="PS51826">
    <property type="entry name" value="PSBD"/>
    <property type="match status" value="1"/>
</dbReference>
<dbReference type="Proteomes" id="UP000246352">
    <property type="component" value="Unassembled WGS sequence"/>
</dbReference>
<keyword evidence="7" id="KW-0808">Transferase</keyword>
<evidence type="ECO:0000256" key="4">
    <source>
        <dbReference type="SAM" id="MobiDB-lite"/>
    </source>
</evidence>
<comment type="cofactor">
    <cofactor evidence="1">
        <name>(R)-lipoate</name>
        <dbReference type="ChEBI" id="CHEBI:83088"/>
    </cofactor>
</comment>
<sequence length="426" mass="44417">MPVEVIMPKVDMDMASGKITVWHVAAGDRVGQGDPLFDIETDKAAMEVEAAASGYLHHRVAEGTDVPIGQPVAWIYAEGEDVGAPPEAAARSAAGTAAEAGPGPASERAAETVPAPEPHAKTRATPLARHLAAKAGLDIGEIAGSGPRGRVQAEDVRGELHQPPPSKGAAPAGFTAENGPLAVSRSIGGAGTPIILLHGFASDAKSWGPLERHLGDHPIIRIELPAHGKSPKLRISGFADLVCEVRRAFDKLDLGSAHLIGHSLGAAVALAIADTRPKTVSSLTLLAPAGLGPDINGAALAGLGNATRPESLGPWLKLMVCNERLISDGYVRAAMSARADAGLRSAQSALADAVFPDGVQAFDLKSALDRIEVPTRIVWGKQDRIIPWQHALRAPGRVSLHLFDNVGHIPQFEIPDEVGKLLRAHL</sequence>
<evidence type="ECO:0000313" key="8">
    <source>
        <dbReference type="Proteomes" id="UP000246352"/>
    </source>
</evidence>
<accession>A0A317PCS3</accession>
<dbReference type="InterPro" id="IPR003016">
    <property type="entry name" value="2-oxoA_DH_lipoyl-BS"/>
</dbReference>
<name>A0A317PCS3_9HYPH</name>
<dbReference type="InterPro" id="IPR004167">
    <property type="entry name" value="PSBD"/>
</dbReference>
<dbReference type="SUPFAM" id="SSF51230">
    <property type="entry name" value="Single hybrid motif"/>
    <property type="match status" value="1"/>
</dbReference>
<dbReference type="InterPro" id="IPR000089">
    <property type="entry name" value="Biotin_lipoyl"/>
</dbReference>
<dbReference type="OrthoDB" id="9804723at2"/>
<keyword evidence="7" id="KW-0670">Pyruvate</keyword>
<keyword evidence="3" id="KW-0450">Lipoyl</keyword>